<evidence type="ECO:0000313" key="1">
    <source>
        <dbReference type="EMBL" id="TDZ86520.1"/>
    </source>
</evidence>
<dbReference type="Proteomes" id="UP000295117">
    <property type="component" value="Unassembled WGS sequence"/>
</dbReference>
<sequence length="86" mass="9094">MPDSVPSNLRVWSSAAQGVGMPVTQLIGLSRIKIQRSRGSDAGQSPDAGHQAVADAGRVFGIAVEFAGEQPLFPDSPKSQRDDGYR</sequence>
<name>A0A4V3HYR4_9MYCO</name>
<organism evidence="1 2">
    <name type="scientific">Mycobacteroides salmoniphilum</name>
    <dbReference type="NCBI Taxonomy" id="404941"/>
    <lineage>
        <taxon>Bacteria</taxon>
        <taxon>Bacillati</taxon>
        <taxon>Actinomycetota</taxon>
        <taxon>Actinomycetes</taxon>
        <taxon>Mycobacteriales</taxon>
        <taxon>Mycobacteriaceae</taxon>
        <taxon>Mycobacteroides</taxon>
    </lineage>
</organism>
<dbReference type="EMBL" id="PECH01000002">
    <property type="protein sequence ID" value="TDZ86520.1"/>
    <property type="molecule type" value="Genomic_DNA"/>
</dbReference>
<accession>A0A4V3HYR4</accession>
<proteinExistence type="predicted"/>
<reference evidence="1 2" key="1">
    <citation type="journal article" date="2019" name="Sci. Rep.">
        <title>Extended insight into the Mycobacterium chelonae-abscessus complex through whole genome sequencing of Mycobacterium salmoniphilum outbreak and Mycobacterium salmoniphilum-like strains.</title>
        <authorList>
            <person name="Behra P.R.K."/>
            <person name="Das S."/>
            <person name="Pettersson B.M.F."/>
            <person name="Shirreff L."/>
            <person name="DuCote T."/>
            <person name="Jacobsson K.G."/>
            <person name="Ennis D.G."/>
            <person name="Kirsebom L.A."/>
        </authorList>
    </citation>
    <scope>NUCLEOTIDE SEQUENCE [LARGE SCALE GENOMIC DNA]</scope>
    <source>
        <strain evidence="1 2">DE 4585</strain>
    </source>
</reference>
<comment type="caution">
    <text evidence="1">The sequence shown here is derived from an EMBL/GenBank/DDBJ whole genome shotgun (WGS) entry which is preliminary data.</text>
</comment>
<protein>
    <submittedName>
        <fullName evidence="1">Uncharacterized protein</fullName>
    </submittedName>
</protein>
<dbReference type="AlphaFoldDB" id="A0A4V3HYR4"/>
<evidence type="ECO:0000313" key="2">
    <source>
        <dbReference type="Proteomes" id="UP000295117"/>
    </source>
</evidence>
<gene>
    <name evidence="1" type="ORF">DE4585_00533</name>
</gene>